<evidence type="ECO:0000256" key="1">
    <source>
        <dbReference type="SAM" id="Phobius"/>
    </source>
</evidence>
<gene>
    <name evidence="2" type="ORF">FHX42_002707</name>
</gene>
<protein>
    <submittedName>
        <fullName evidence="2">Uncharacterized protein</fullName>
    </submittedName>
</protein>
<organism evidence="2 3">
    <name type="scientific">Halosaccharopolyspora lacisalsi</name>
    <dbReference type="NCBI Taxonomy" id="1000566"/>
    <lineage>
        <taxon>Bacteria</taxon>
        <taxon>Bacillati</taxon>
        <taxon>Actinomycetota</taxon>
        <taxon>Actinomycetes</taxon>
        <taxon>Pseudonocardiales</taxon>
        <taxon>Pseudonocardiaceae</taxon>
        <taxon>Halosaccharopolyspora</taxon>
    </lineage>
</organism>
<name>A0A839DYR1_9PSEU</name>
<keyword evidence="1" id="KW-1133">Transmembrane helix</keyword>
<keyword evidence="1" id="KW-0812">Transmembrane</keyword>
<evidence type="ECO:0000313" key="3">
    <source>
        <dbReference type="Proteomes" id="UP000569329"/>
    </source>
</evidence>
<dbReference type="AlphaFoldDB" id="A0A839DYR1"/>
<sequence length="64" mass="6449">MPTHVESSFARSMRPRLPAVVVAALLGAVSAFLVGVSVFVDTPAPSTAPGSGIATAVTPTRATR</sequence>
<reference evidence="2 3" key="1">
    <citation type="submission" date="2020-07" db="EMBL/GenBank/DDBJ databases">
        <title>Sequencing the genomes of 1000 actinobacteria strains.</title>
        <authorList>
            <person name="Klenk H.-P."/>
        </authorList>
    </citation>
    <scope>NUCLEOTIDE SEQUENCE [LARGE SCALE GENOMIC DNA]</scope>
    <source>
        <strain evidence="2 3">DSM 45975</strain>
    </source>
</reference>
<accession>A0A839DYR1</accession>
<feature type="transmembrane region" description="Helical" evidence="1">
    <location>
        <begin position="20"/>
        <end position="40"/>
    </location>
</feature>
<comment type="caution">
    <text evidence="2">The sequence shown here is derived from an EMBL/GenBank/DDBJ whole genome shotgun (WGS) entry which is preliminary data.</text>
</comment>
<keyword evidence="3" id="KW-1185">Reference proteome</keyword>
<dbReference type="RefSeq" id="WP_182544551.1">
    <property type="nucleotide sequence ID" value="NZ_JACGWZ010000003.1"/>
</dbReference>
<keyword evidence="1" id="KW-0472">Membrane</keyword>
<proteinExistence type="predicted"/>
<evidence type="ECO:0000313" key="2">
    <source>
        <dbReference type="EMBL" id="MBA8825356.1"/>
    </source>
</evidence>
<dbReference type="EMBL" id="JACGWZ010000003">
    <property type="protein sequence ID" value="MBA8825356.1"/>
    <property type="molecule type" value="Genomic_DNA"/>
</dbReference>
<dbReference type="Proteomes" id="UP000569329">
    <property type="component" value="Unassembled WGS sequence"/>
</dbReference>